<dbReference type="RefSeq" id="WP_116279553.1">
    <property type="nucleotide sequence ID" value="NZ_NFZX01000069.1"/>
</dbReference>
<feature type="domain" description="HTH cro/C1-type" evidence="1">
    <location>
        <begin position="7"/>
        <end position="60"/>
    </location>
</feature>
<protein>
    <recommendedName>
        <fullName evidence="1">HTH cro/C1-type domain-containing protein</fullName>
    </recommendedName>
</protein>
<dbReference type="SMART" id="SM00530">
    <property type="entry name" value="HTH_XRE"/>
    <property type="match status" value="1"/>
</dbReference>
<dbReference type="InterPro" id="IPR001387">
    <property type="entry name" value="Cro/C1-type_HTH"/>
</dbReference>
<evidence type="ECO:0000313" key="3">
    <source>
        <dbReference type="Proteomes" id="UP000256488"/>
    </source>
</evidence>
<dbReference type="Proteomes" id="UP000256488">
    <property type="component" value="Unassembled WGS sequence"/>
</dbReference>
<dbReference type="Gene3D" id="1.10.260.40">
    <property type="entry name" value="lambda repressor-like DNA-binding domains"/>
    <property type="match status" value="1"/>
</dbReference>
<dbReference type="EMBL" id="NFZX01000069">
    <property type="protein sequence ID" value="RFA32316.1"/>
    <property type="molecule type" value="Genomic_DNA"/>
</dbReference>
<evidence type="ECO:0000259" key="1">
    <source>
        <dbReference type="PROSITE" id="PS50943"/>
    </source>
</evidence>
<evidence type="ECO:0000313" key="2">
    <source>
        <dbReference type="EMBL" id="RFA32316.1"/>
    </source>
</evidence>
<reference evidence="2 3" key="1">
    <citation type="submission" date="2017-05" db="EMBL/GenBank/DDBJ databases">
        <title>Virgibacillus sp. AK90 isolated from a saltern of Kakinada, India.</title>
        <authorList>
            <person name="Gupta V."/>
            <person name="Sidhu C."/>
            <person name="Korpole S."/>
            <person name="Pinnaka A.K."/>
        </authorList>
    </citation>
    <scope>NUCLEOTIDE SEQUENCE [LARGE SCALE GENOMIC DNA]</scope>
    <source>
        <strain evidence="2 3">AK90</strain>
    </source>
</reference>
<dbReference type="Pfam" id="PF01381">
    <property type="entry name" value="HTH_3"/>
    <property type="match status" value="1"/>
</dbReference>
<dbReference type="GO" id="GO:0003677">
    <property type="term" value="F:DNA binding"/>
    <property type="evidence" value="ECO:0007669"/>
    <property type="project" value="InterPro"/>
</dbReference>
<dbReference type="PROSITE" id="PS50943">
    <property type="entry name" value="HTH_CROC1"/>
    <property type="match status" value="1"/>
</dbReference>
<dbReference type="SUPFAM" id="SSF47413">
    <property type="entry name" value="lambda repressor-like DNA-binding domains"/>
    <property type="match status" value="1"/>
</dbReference>
<organism evidence="2 3">
    <name type="scientific">Virgibacillus dokdonensis</name>
    <dbReference type="NCBI Taxonomy" id="302167"/>
    <lineage>
        <taxon>Bacteria</taxon>
        <taxon>Bacillati</taxon>
        <taxon>Bacillota</taxon>
        <taxon>Bacilli</taxon>
        <taxon>Bacillales</taxon>
        <taxon>Bacillaceae</taxon>
        <taxon>Virgibacillus</taxon>
    </lineage>
</organism>
<proteinExistence type="predicted"/>
<dbReference type="CDD" id="cd00093">
    <property type="entry name" value="HTH_XRE"/>
    <property type="match status" value="1"/>
</dbReference>
<dbReference type="InterPro" id="IPR010982">
    <property type="entry name" value="Lambda_DNA-bd_dom_sf"/>
</dbReference>
<gene>
    <name evidence="2" type="ORF">CAI16_18370</name>
</gene>
<sequence length="86" mass="9859">MHIGLKIKDLRSIKLWTQARLADMSGVSERTVQRLETSGSAESATLLSILDTLGTNFEELENMFNEGNTMKEKQRKIRRYQFPSPD</sequence>
<dbReference type="AlphaFoldDB" id="A0A3E0WK31"/>
<accession>A0A3E0WK31</accession>
<comment type="caution">
    <text evidence="2">The sequence shown here is derived from an EMBL/GenBank/DDBJ whole genome shotgun (WGS) entry which is preliminary data.</text>
</comment>
<name>A0A3E0WK31_9BACI</name>